<accession>A0A0M6WVA2</accession>
<reference evidence="2" key="1">
    <citation type="submission" date="2015-05" db="EMBL/GenBank/DDBJ databases">
        <authorList>
            <consortium name="Pathogen Informatics"/>
        </authorList>
    </citation>
    <scope>NUCLEOTIDE SEQUENCE [LARGE SCALE GENOMIC DNA]</scope>
    <source>
        <strain evidence="2">M72</strain>
    </source>
</reference>
<name>A0A0M6WVA2_9FIRM</name>
<dbReference type="AlphaFoldDB" id="A0A0M6WVA2"/>
<gene>
    <name evidence="1" type="ORF">M72_12591</name>
</gene>
<keyword evidence="2" id="KW-1185">Reference proteome</keyword>
<organism evidence="1 2">
    <name type="scientific">Roseburia faecis</name>
    <dbReference type="NCBI Taxonomy" id="301302"/>
    <lineage>
        <taxon>Bacteria</taxon>
        <taxon>Bacillati</taxon>
        <taxon>Bacillota</taxon>
        <taxon>Clostridia</taxon>
        <taxon>Lachnospirales</taxon>
        <taxon>Lachnospiraceae</taxon>
        <taxon>Roseburia</taxon>
    </lineage>
</organism>
<proteinExistence type="predicted"/>
<protein>
    <submittedName>
        <fullName evidence="1">Uncharacterized protein</fullName>
    </submittedName>
</protein>
<dbReference type="EMBL" id="CVRR01000048">
    <property type="protein sequence ID" value="CRL41506.1"/>
    <property type="molecule type" value="Genomic_DNA"/>
</dbReference>
<evidence type="ECO:0000313" key="1">
    <source>
        <dbReference type="EMBL" id="CRL41506.1"/>
    </source>
</evidence>
<sequence>MQDTEDIRRHIKADFCDWKENWADSYKFSNSVYKEHWTV</sequence>
<evidence type="ECO:0000313" key="2">
    <source>
        <dbReference type="Proteomes" id="UP000049979"/>
    </source>
</evidence>
<dbReference type="Proteomes" id="UP000049979">
    <property type="component" value="Unassembled WGS sequence"/>
</dbReference>